<organism evidence="2 3">
    <name type="scientific">Cellulosilyticum lentocellum (strain ATCC 49066 / DSM 5427 / NCIMB 11756 / RHM5)</name>
    <name type="common">Clostridium lentocellum</name>
    <dbReference type="NCBI Taxonomy" id="642492"/>
    <lineage>
        <taxon>Bacteria</taxon>
        <taxon>Bacillati</taxon>
        <taxon>Bacillota</taxon>
        <taxon>Clostridia</taxon>
        <taxon>Lachnospirales</taxon>
        <taxon>Cellulosilyticaceae</taxon>
        <taxon>Cellulosilyticum</taxon>
    </lineage>
</organism>
<dbReference type="InterPro" id="IPR015424">
    <property type="entry name" value="PyrdxlP-dep_Trfase"/>
</dbReference>
<dbReference type="GO" id="GO:0004069">
    <property type="term" value="F:L-aspartate:2-oxoglutarate aminotransferase activity"/>
    <property type="evidence" value="ECO:0007669"/>
    <property type="project" value="InterPro"/>
</dbReference>
<dbReference type="KEGG" id="cle:Clole_2586"/>
<evidence type="ECO:0000313" key="3">
    <source>
        <dbReference type="Proteomes" id="UP000008467"/>
    </source>
</evidence>
<dbReference type="Pfam" id="PF12897">
    <property type="entry name" value="Asp_aminotransf"/>
    <property type="match status" value="1"/>
</dbReference>
<protein>
    <submittedName>
        <fullName evidence="2">Putative transcriptional regulator, GntR family</fullName>
    </submittedName>
</protein>
<reference evidence="2 3" key="1">
    <citation type="journal article" date="2011" name="J. Bacteriol.">
        <title>Complete genome sequence of the cellulose-degrading bacterium Cellulosilyticum lentocellum.</title>
        <authorList>
            <consortium name="US DOE Joint Genome Institute"/>
            <person name="Miller D.A."/>
            <person name="Suen G."/>
            <person name="Bruce D."/>
            <person name="Copeland A."/>
            <person name="Cheng J.F."/>
            <person name="Detter C."/>
            <person name="Goodwin L.A."/>
            <person name="Han C.S."/>
            <person name="Hauser L.J."/>
            <person name="Land M.L."/>
            <person name="Lapidus A."/>
            <person name="Lucas S."/>
            <person name="Meincke L."/>
            <person name="Pitluck S."/>
            <person name="Tapia R."/>
            <person name="Teshima H."/>
            <person name="Woyke T."/>
            <person name="Fox B.G."/>
            <person name="Angert E.R."/>
            <person name="Currie C.R."/>
        </authorList>
    </citation>
    <scope>NUCLEOTIDE SEQUENCE [LARGE SCALE GENOMIC DNA]</scope>
    <source>
        <strain evidence="3">ATCC 49066 / DSM 5427 / NCIMB 11756 / RHM5</strain>
    </source>
</reference>
<dbReference type="eggNOG" id="COG1167">
    <property type="taxonomic scope" value="Bacteria"/>
</dbReference>
<dbReference type="CDD" id="cd00609">
    <property type="entry name" value="AAT_like"/>
    <property type="match status" value="1"/>
</dbReference>
<name>F2JIC3_CELLD</name>
<dbReference type="InterPro" id="IPR024551">
    <property type="entry name" value="AspAT_Ic"/>
</dbReference>
<feature type="coiled-coil region" evidence="1">
    <location>
        <begin position="2"/>
        <end position="29"/>
    </location>
</feature>
<dbReference type="PANTHER" id="PTHR43799:SF1">
    <property type="entry name" value="ASPARTATE AMINOTRANSFERASE"/>
    <property type="match status" value="1"/>
</dbReference>
<proteinExistence type="predicted"/>
<gene>
    <name evidence="2" type="ordered locus">Clole_2586</name>
</gene>
<dbReference type="SUPFAM" id="SSF53383">
    <property type="entry name" value="PLP-dependent transferases"/>
    <property type="match status" value="1"/>
</dbReference>
<sequence length="424" mass="47481">MLDFTKCSVEQLMEEKQLLEKKYADYVGQKLKLDMSRGKPASTQLDLNNDILSTLETYITEDGTDARNYGVLDGLSEAKKLFSELLNIAPANMIIGGNSSLNLMYDAMTRLFLFGTEGERPWCQLDQVKFLCPSPGYDRHFAICEDLGIEMITVPMHEDGPDMDYIESLVKEDASIKGIWCVPLYSNPQGICYSDEVVERLASMKTAAKDFRIFWDNAYGVHHIYDEVKLKDIFEAARAAGNENRVYYFFSTSKITFPGAGVALIASSLSNIAEIKKHMSIQTIGHDKLNQLRTVNYFKNAEGIRTHMKKLGNELRPKFEIVLNTLEKELAGTGLLSWTKPQGGYFVAVDTLPGCAKETVRLAKEAGVVLTGAGATFPYQNDPQDRNIRIAPTYPTVEELQKAMELFCVCVKLAGVNRLLIENQ</sequence>
<accession>F2JIC3</accession>
<dbReference type="InterPro" id="IPR015421">
    <property type="entry name" value="PyrdxlP-dep_Trfase_major"/>
</dbReference>
<dbReference type="PANTHER" id="PTHR43799">
    <property type="entry name" value="AMINOTRANSFERASE, PUTATIVE-RELATED"/>
    <property type="match status" value="1"/>
</dbReference>
<dbReference type="Proteomes" id="UP000008467">
    <property type="component" value="Chromosome"/>
</dbReference>
<dbReference type="Gene3D" id="3.90.1150.10">
    <property type="entry name" value="Aspartate Aminotransferase, domain 1"/>
    <property type="match status" value="1"/>
</dbReference>
<dbReference type="EMBL" id="CP002582">
    <property type="protein sequence ID" value="ADZ84289.1"/>
    <property type="molecule type" value="Genomic_DNA"/>
</dbReference>
<evidence type="ECO:0000256" key="1">
    <source>
        <dbReference type="SAM" id="Coils"/>
    </source>
</evidence>
<dbReference type="AlphaFoldDB" id="F2JIC3"/>
<dbReference type="STRING" id="642492.Clole_2586"/>
<keyword evidence="1" id="KW-0175">Coiled coil</keyword>
<dbReference type="InterPro" id="IPR015422">
    <property type="entry name" value="PyrdxlP-dep_Trfase_small"/>
</dbReference>
<dbReference type="Gene3D" id="3.40.640.10">
    <property type="entry name" value="Type I PLP-dependent aspartate aminotransferase-like (Major domain)"/>
    <property type="match status" value="1"/>
</dbReference>
<dbReference type="HOGENOM" id="CLU_635914_0_0_9"/>
<keyword evidence="3" id="KW-1185">Reference proteome</keyword>
<evidence type="ECO:0000313" key="2">
    <source>
        <dbReference type="EMBL" id="ADZ84289.1"/>
    </source>
</evidence>